<evidence type="ECO:0000313" key="3">
    <source>
        <dbReference type="Proteomes" id="UP001162483"/>
    </source>
</evidence>
<keyword evidence="3" id="KW-1185">Reference proteome</keyword>
<dbReference type="EMBL" id="CATNWA010020365">
    <property type="protein sequence ID" value="CAI9617990.1"/>
    <property type="molecule type" value="Genomic_DNA"/>
</dbReference>
<organism evidence="2 3">
    <name type="scientific">Staurois parvus</name>
    <dbReference type="NCBI Taxonomy" id="386267"/>
    <lineage>
        <taxon>Eukaryota</taxon>
        <taxon>Metazoa</taxon>
        <taxon>Chordata</taxon>
        <taxon>Craniata</taxon>
        <taxon>Vertebrata</taxon>
        <taxon>Euteleostomi</taxon>
        <taxon>Amphibia</taxon>
        <taxon>Batrachia</taxon>
        <taxon>Anura</taxon>
        <taxon>Neobatrachia</taxon>
        <taxon>Ranoidea</taxon>
        <taxon>Ranidae</taxon>
        <taxon>Staurois</taxon>
    </lineage>
</organism>
<evidence type="ECO:0000256" key="1">
    <source>
        <dbReference type="SAM" id="MobiDB-lite"/>
    </source>
</evidence>
<name>A0ABN9H8I5_9NEOB</name>
<accession>A0ABN9H8I5</accession>
<reference evidence="2" key="1">
    <citation type="submission" date="2023-05" db="EMBL/GenBank/DDBJ databases">
        <authorList>
            <person name="Stuckert A."/>
        </authorList>
    </citation>
    <scope>NUCLEOTIDE SEQUENCE</scope>
</reference>
<feature type="compositionally biased region" description="Basic and acidic residues" evidence="1">
    <location>
        <begin position="109"/>
        <end position="120"/>
    </location>
</feature>
<feature type="compositionally biased region" description="Polar residues" evidence="1">
    <location>
        <begin position="92"/>
        <end position="105"/>
    </location>
</feature>
<comment type="caution">
    <text evidence="2">The sequence shown here is derived from an EMBL/GenBank/DDBJ whole genome shotgun (WGS) entry which is preliminary data.</text>
</comment>
<feature type="non-terminal residue" evidence="2">
    <location>
        <position position="120"/>
    </location>
</feature>
<evidence type="ECO:0000313" key="2">
    <source>
        <dbReference type="EMBL" id="CAI9617990.1"/>
    </source>
</evidence>
<gene>
    <name evidence="2" type="ORF">SPARVUS_LOCUS15623539</name>
</gene>
<protein>
    <submittedName>
        <fullName evidence="2">Uncharacterized protein</fullName>
    </submittedName>
</protein>
<feature type="region of interest" description="Disordered" evidence="1">
    <location>
        <begin position="40"/>
        <end position="120"/>
    </location>
</feature>
<proteinExistence type="predicted"/>
<sequence length="120" mass="12828">SWGPRAIGDHGAPVSLPKLKKAYEKSTRGISWGPLLTPGPWAVPEFPNGQSARVWPPTDPGPPNGQSAPGRVHVISPGPISTVQTEVRDPATSYSRMKTPSTRLTSARLDTDRSHKTALT</sequence>
<dbReference type="Proteomes" id="UP001162483">
    <property type="component" value="Unassembled WGS sequence"/>
</dbReference>
<feature type="non-terminal residue" evidence="2">
    <location>
        <position position="1"/>
    </location>
</feature>